<evidence type="ECO:0000313" key="3">
    <source>
        <dbReference type="EMBL" id="AAG02713.1"/>
    </source>
</evidence>
<feature type="domain" description="BPTI/Kunitz inhibitor" evidence="2">
    <location>
        <begin position="27"/>
        <end position="77"/>
    </location>
</feature>
<name>Q9EN39_AMEPV</name>
<dbReference type="PROSITE" id="PS00280">
    <property type="entry name" value="BPTI_KUNITZ_1"/>
    <property type="match status" value="1"/>
</dbReference>
<dbReference type="PANTHER" id="PTHR10083:SF374">
    <property type="entry name" value="BPTI_KUNITZ INHIBITOR DOMAIN-CONTAINING PROTEIN"/>
    <property type="match status" value="1"/>
</dbReference>
<gene>
    <name evidence="3" type="primary">AMV007</name>
</gene>
<dbReference type="EMBL" id="AF250284">
    <property type="protein sequence ID" value="AAG02713.1"/>
    <property type="molecule type" value="Genomic_DNA"/>
</dbReference>
<dbReference type="Gene3D" id="4.10.410.10">
    <property type="entry name" value="Pancreatic trypsin inhibitor Kunitz domain"/>
    <property type="match status" value="1"/>
</dbReference>
<dbReference type="OrthoDB" id="41390at10239"/>
<dbReference type="PRINTS" id="PR00759">
    <property type="entry name" value="BASICPTASE"/>
</dbReference>
<dbReference type="GeneID" id="1494597"/>
<evidence type="ECO:0000313" key="4">
    <source>
        <dbReference type="Proteomes" id="UP000000872"/>
    </source>
</evidence>
<dbReference type="SUPFAM" id="SSF57362">
    <property type="entry name" value="BPTI-like"/>
    <property type="match status" value="1"/>
</dbReference>
<evidence type="ECO:0000259" key="2">
    <source>
        <dbReference type="PROSITE" id="PS50279"/>
    </source>
</evidence>
<dbReference type="InterPro" id="IPR020901">
    <property type="entry name" value="Prtase_inh_Kunz-CS"/>
</dbReference>
<dbReference type="PANTHER" id="PTHR10083">
    <property type="entry name" value="KUNITZ-TYPE PROTEASE INHIBITOR-RELATED"/>
    <property type="match status" value="1"/>
</dbReference>
<dbReference type="PROSITE" id="PS50279">
    <property type="entry name" value="BPTI_KUNITZ_2"/>
    <property type="match status" value="1"/>
</dbReference>
<dbReference type="RefSeq" id="NP_064789.1">
    <property type="nucleotide sequence ID" value="NC_002520.1"/>
</dbReference>
<keyword evidence="4" id="KW-1185">Reference proteome</keyword>
<dbReference type="KEGG" id="vg:1494597"/>
<accession>Q9EN39</accession>
<organismHost>
    <name type="scientific">Amsacta</name>
    <dbReference type="NCBI Taxonomy" id="340055"/>
</organismHost>
<dbReference type="SMART" id="SM00131">
    <property type="entry name" value="KU"/>
    <property type="match status" value="1"/>
</dbReference>
<protein>
    <submittedName>
        <fullName evidence="3">AMV007</fullName>
    </submittedName>
</protein>
<proteinExistence type="predicted"/>
<dbReference type="Proteomes" id="UP000000872">
    <property type="component" value="Segment"/>
</dbReference>
<dbReference type="InterPro" id="IPR002223">
    <property type="entry name" value="Kunitz_BPTI"/>
</dbReference>
<dbReference type="InterPro" id="IPR036880">
    <property type="entry name" value="Kunitz_BPTI_sf"/>
</dbReference>
<keyword evidence="1" id="KW-1015">Disulfide bond</keyword>
<dbReference type="Pfam" id="PF00014">
    <property type="entry name" value="Kunitz_BPTI"/>
    <property type="match status" value="1"/>
</dbReference>
<evidence type="ECO:0000256" key="1">
    <source>
        <dbReference type="ARBA" id="ARBA00023157"/>
    </source>
</evidence>
<dbReference type="GO" id="GO:0005615">
    <property type="term" value="C:extracellular space"/>
    <property type="evidence" value="ECO:0007669"/>
    <property type="project" value="TreeGrafter"/>
</dbReference>
<dbReference type="InterPro" id="IPR050098">
    <property type="entry name" value="TFPI/VKTCI-like"/>
</dbReference>
<dbReference type="GO" id="GO:0004867">
    <property type="term" value="F:serine-type endopeptidase inhibitor activity"/>
    <property type="evidence" value="ECO:0007669"/>
    <property type="project" value="InterPro"/>
</dbReference>
<organism evidence="3 4">
    <name type="scientific">Amsacta moorei entomopoxvirus</name>
    <name type="common">AmEPV</name>
    <dbReference type="NCBI Taxonomy" id="28321"/>
    <lineage>
        <taxon>Viruses</taxon>
        <taxon>Varidnaviria</taxon>
        <taxon>Bamfordvirae</taxon>
        <taxon>Nucleocytoviricota</taxon>
        <taxon>Pokkesviricetes</taxon>
        <taxon>Chitovirales</taxon>
        <taxon>Poxviridae</taxon>
        <taxon>Entomopoxvirinae</taxon>
        <taxon>Betaentomopoxvirus</taxon>
    </lineage>
</organism>
<dbReference type="CDD" id="cd00109">
    <property type="entry name" value="Kunitz-type"/>
    <property type="match status" value="1"/>
</dbReference>
<reference evidence="3 4" key="1">
    <citation type="journal article" date="2000" name="Virology">
        <title>Complete genomic sequence of the Amsacta moorei entomopoxvirus: analysis and comparison with other poxviruses.</title>
        <authorList>
            <person name="Bawden A.L."/>
            <person name="Glassberg K.J."/>
            <person name="Diggans J."/>
            <person name="Shaw R."/>
            <person name="Farmerie W."/>
            <person name="Moyer R.W."/>
        </authorList>
    </citation>
    <scope>NUCLEOTIDE SEQUENCE [LARGE SCALE GENOMIC DNA]</scope>
</reference>
<sequence length="79" mass="9405">MNYYILLCLFMLFSSSYNFKLINNNICNEDYDPGICRIGDIRWYYNYNIKDCKIFIYGGCGGNMNNFNNYEDCINKCLI</sequence>